<reference evidence="8" key="1">
    <citation type="submission" date="2018-12" db="EMBL/GenBank/DDBJ databases">
        <title>Tengunoibacter tsumagoiensis gen. nov., sp. nov., Dictyobacter kobayashii sp. nov., D. alpinus sp. nov., and D. joshuensis sp. nov. and description of Dictyobacteraceae fam. nov. within the order Ktedonobacterales isolated from Tengu-no-mugimeshi.</title>
        <authorList>
            <person name="Wang C.M."/>
            <person name="Zheng Y."/>
            <person name="Sakai Y."/>
            <person name="Toyoda A."/>
            <person name="Minakuchi Y."/>
            <person name="Abe K."/>
            <person name="Yokota A."/>
            <person name="Yabe S."/>
        </authorList>
    </citation>
    <scope>NUCLEOTIDE SEQUENCE [LARGE SCALE GENOMIC DNA]</scope>
    <source>
        <strain evidence="8">Uno11</strain>
    </source>
</reference>
<evidence type="ECO:0000259" key="6">
    <source>
        <dbReference type="Pfam" id="PF00294"/>
    </source>
</evidence>
<dbReference type="InterPro" id="IPR011611">
    <property type="entry name" value="PfkB_dom"/>
</dbReference>
<dbReference type="CDD" id="cd01166">
    <property type="entry name" value="KdgK"/>
    <property type="match status" value="1"/>
</dbReference>
<dbReference type="GO" id="GO:0016301">
    <property type="term" value="F:kinase activity"/>
    <property type="evidence" value="ECO:0007669"/>
    <property type="project" value="UniProtKB-KW"/>
</dbReference>
<feature type="domain" description="Carbohydrate kinase PfkB" evidence="6">
    <location>
        <begin position="4"/>
        <end position="276"/>
    </location>
</feature>
<proteinExistence type="inferred from homology"/>
<name>A0A402AJM6_9CHLR</name>
<keyword evidence="5" id="KW-0067">ATP-binding</keyword>
<evidence type="ECO:0000256" key="4">
    <source>
        <dbReference type="ARBA" id="ARBA00022777"/>
    </source>
</evidence>
<dbReference type="PANTHER" id="PTHR43085">
    <property type="entry name" value="HEXOKINASE FAMILY MEMBER"/>
    <property type="match status" value="1"/>
</dbReference>
<dbReference type="AlphaFoldDB" id="A0A402AJM6"/>
<dbReference type="Proteomes" id="UP000287188">
    <property type="component" value="Unassembled WGS sequence"/>
</dbReference>
<comment type="similarity">
    <text evidence="1">Belongs to the carbohydrate kinase PfkB family.</text>
</comment>
<dbReference type="Gene3D" id="3.40.1190.20">
    <property type="match status" value="1"/>
</dbReference>
<keyword evidence="4 7" id="KW-0418">Kinase</keyword>
<dbReference type="OrthoDB" id="9813569at2"/>
<dbReference type="EMBL" id="BIFS01000001">
    <property type="protein sequence ID" value="GCE19260.1"/>
    <property type="molecule type" value="Genomic_DNA"/>
</dbReference>
<organism evidence="7 8">
    <name type="scientific">Dictyobacter kobayashii</name>
    <dbReference type="NCBI Taxonomy" id="2014872"/>
    <lineage>
        <taxon>Bacteria</taxon>
        <taxon>Bacillati</taxon>
        <taxon>Chloroflexota</taxon>
        <taxon>Ktedonobacteria</taxon>
        <taxon>Ktedonobacterales</taxon>
        <taxon>Dictyobacteraceae</taxon>
        <taxon>Dictyobacter</taxon>
    </lineage>
</organism>
<dbReference type="Pfam" id="PF00294">
    <property type="entry name" value="PfkB"/>
    <property type="match status" value="1"/>
</dbReference>
<evidence type="ECO:0000313" key="7">
    <source>
        <dbReference type="EMBL" id="GCE19260.1"/>
    </source>
</evidence>
<evidence type="ECO:0000256" key="1">
    <source>
        <dbReference type="ARBA" id="ARBA00010688"/>
    </source>
</evidence>
<keyword evidence="3" id="KW-0547">Nucleotide-binding</keyword>
<evidence type="ECO:0000313" key="8">
    <source>
        <dbReference type="Proteomes" id="UP000287188"/>
    </source>
</evidence>
<accession>A0A402AJM6</accession>
<gene>
    <name evidence="7" type="ORF">KDK_30600</name>
</gene>
<evidence type="ECO:0000256" key="5">
    <source>
        <dbReference type="ARBA" id="ARBA00022840"/>
    </source>
</evidence>
<sequence>MPVDVVSFGETMFRLTTTGGSRLEIAPALNIYVGGSESNTLASLARLNYRVTWLSGLPDNPMGKHVETELRSHGIDTGAISWASATARLGTFYVEEAPLPLGLQVYYDRANSACALIDPEAVAYNMVDEARMLHLTGITPALSANTRQVFQRLLERAQARQVPLSFDVNYRAKLWSPGEATRQIEQACQQARILFCASADASELWGFHGNAETVLHQMAERFGIDKTLVLTMGSEGSAQLDHGKYAQAAIFPTEGKARFGSGDAFDAGYLYAYLGGPLYQDLAAQRGSAGLTPSNSATPWLRLNAAPRATSPSLPRPTLKP</sequence>
<dbReference type="PANTHER" id="PTHR43085:SF1">
    <property type="entry name" value="PSEUDOURIDINE KINASE-RELATED"/>
    <property type="match status" value="1"/>
</dbReference>
<dbReference type="RefSeq" id="WP_126551139.1">
    <property type="nucleotide sequence ID" value="NZ_BIFS01000001.1"/>
</dbReference>
<dbReference type="InterPro" id="IPR050306">
    <property type="entry name" value="PfkB_Carbo_kinase"/>
</dbReference>
<evidence type="ECO:0000256" key="2">
    <source>
        <dbReference type="ARBA" id="ARBA00022679"/>
    </source>
</evidence>
<dbReference type="SUPFAM" id="SSF53613">
    <property type="entry name" value="Ribokinase-like"/>
    <property type="match status" value="1"/>
</dbReference>
<dbReference type="GO" id="GO:0005524">
    <property type="term" value="F:ATP binding"/>
    <property type="evidence" value="ECO:0007669"/>
    <property type="project" value="UniProtKB-KW"/>
</dbReference>
<dbReference type="InterPro" id="IPR029056">
    <property type="entry name" value="Ribokinase-like"/>
</dbReference>
<comment type="caution">
    <text evidence="7">The sequence shown here is derived from an EMBL/GenBank/DDBJ whole genome shotgun (WGS) entry which is preliminary data.</text>
</comment>
<keyword evidence="8" id="KW-1185">Reference proteome</keyword>
<evidence type="ECO:0000256" key="3">
    <source>
        <dbReference type="ARBA" id="ARBA00022741"/>
    </source>
</evidence>
<protein>
    <submittedName>
        <fullName evidence="7">2-keto-3-deoxygluconate kinase</fullName>
    </submittedName>
</protein>
<keyword evidence="2" id="KW-0808">Transferase</keyword>